<comment type="caution">
    <text evidence="2">The sequence shown here is derived from an EMBL/GenBank/DDBJ whole genome shotgun (WGS) entry which is preliminary data.</text>
</comment>
<evidence type="ECO:0000313" key="3">
    <source>
        <dbReference type="Proteomes" id="UP001335648"/>
    </source>
</evidence>
<dbReference type="Proteomes" id="UP001335648">
    <property type="component" value="Unassembled WGS sequence"/>
</dbReference>
<organism evidence="2 3">
    <name type="scientific">Champsocephalus esox</name>
    <name type="common">pike icefish</name>
    <dbReference type="NCBI Taxonomy" id="159716"/>
    <lineage>
        <taxon>Eukaryota</taxon>
        <taxon>Metazoa</taxon>
        <taxon>Chordata</taxon>
        <taxon>Craniata</taxon>
        <taxon>Vertebrata</taxon>
        <taxon>Euteleostomi</taxon>
        <taxon>Actinopterygii</taxon>
        <taxon>Neopterygii</taxon>
        <taxon>Teleostei</taxon>
        <taxon>Neoteleostei</taxon>
        <taxon>Acanthomorphata</taxon>
        <taxon>Eupercaria</taxon>
        <taxon>Perciformes</taxon>
        <taxon>Notothenioidei</taxon>
        <taxon>Channichthyidae</taxon>
        <taxon>Champsocephalus</taxon>
    </lineage>
</organism>
<keyword evidence="3" id="KW-1185">Reference proteome</keyword>
<reference evidence="2 3" key="1">
    <citation type="journal article" date="2023" name="Mol. Biol. Evol.">
        <title>Genomics of Secondarily Temperate Adaptation in the Only Non-Antarctic Icefish.</title>
        <authorList>
            <person name="Rivera-Colon A.G."/>
            <person name="Rayamajhi N."/>
            <person name="Minhas B.F."/>
            <person name="Madrigal G."/>
            <person name="Bilyk K.T."/>
            <person name="Yoon V."/>
            <person name="Hune M."/>
            <person name="Gregory S."/>
            <person name="Cheng C.H.C."/>
            <person name="Catchen J.M."/>
        </authorList>
    </citation>
    <scope>NUCLEOTIDE SEQUENCE [LARGE SCALE GENOMIC DNA]</scope>
    <source>
        <strain evidence="2">JC2023a</strain>
    </source>
</reference>
<protein>
    <submittedName>
        <fullName evidence="2">Uncharacterized protein</fullName>
    </submittedName>
</protein>
<evidence type="ECO:0000256" key="1">
    <source>
        <dbReference type="SAM" id="MobiDB-lite"/>
    </source>
</evidence>
<proteinExistence type="predicted"/>
<sequence>MSCQEPQGASYCSGPASQRQSQSLAVCSSIILLRFFRRLVLPLHLSSSSCATALSTQPVSPSLMRAPFSLRANSRRPSPPSVCLLLLLLSHTCNERLLCACM</sequence>
<gene>
    <name evidence="2" type="ORF">CesoFtcFv8_018493</name>
</gene>
<dbReference type="EMBL" id="JAULUE010002060">
    <property type="protein sequence ID" value="KAK5884697.1"/>
    <property type="molecule type" value="Genomic_DNA"/>
</dbReference>
<name>A0AAN8BH65_9TELE</name>
<dbReference type="AlphaFoldDB" id="A0AAN8BH65"/>
<evidence type="ECO:0000313" key="2">
    <source>
        <dbReference type="EMBL" id="KAK5884697.1"/>
    </source>
</evidence>
<feature type="region of interest" description="Disordered" evidence="1">
    <location>
        <begin position="1"/>
        <end position="21"/>
    </location>
</feature>
<accession>A0AAN8BH65</accession>